<feature type="transmembrane region" description="Helical" evidence="10">
    <location>
        <begin position="107"/>
        <end position="128"/>
    </location>
</feature>
<accession>A0AAD8ALK9</accession>
<evidence type="ECO:0000256" key="4">
    <source>
        <dbReference type="ARBA" id="ARBA00022679"/>
    </source>
</evidence>
<organism evidence="11 12">
    <name type="scientific">Diploptera punctata</name>
    <name type="common">Pacific beetle cockroach</name>
    <dbReference type="NCBI Taxonomy" id="6984"/>
    <lineage>
        <taxon>Eukaryota</taxon>
        <taxon>Metazoa</taxon>
        <taxon>Ecdysozoa</taxon>
        <taxon>Arthropoda</taxon>
        <taxon>Hexapoda</taxon>
        <taxon>Insecta</taxon>
        <taxon>Pterygota</taxon>
        <taxon>Neoptera</taxon>
        <taxon>Polyneoptera</taxon>
        <taxon>Dictyoptera</taxon>
        <taxon>Blattodea</taxon>
        <taxon>Blaberoidea</taxon>
        <taxon>Blaberidae</taxon>
        <taxon>Diplopterinae</taxon>
        <taxon>Diploptera</taxon>
    </lineage>
</organism>
<dbReference type="AlphaFoldDB" id="A0AAD8ALK9"/>
<dbReference type="InterPro" id="IPR032974">
    <property type="entry name" value="Polypren_kinase"/>
</dbReference>
<reference evidence="11" key="1">
    <citation type="journal article" date="2023" name="IScience">
        <title>Live-bearing cockroach genome reveals convergent evolutionary mechanisms linked to viviparity in insects and beyond.</title>
        <authorList>
            <person name="Fouks B."/>
            <person name="Harrison M.C."/>
            <person name="Mikhailova A.A."/>
            <person name="Marchal E."/>
            <person name="English S."/>
            <person name="Carruthers M."/>
            <person name="Jennings E.C."/>
            <person name="Chiamaka E.L."/>
            <person name="Frigard R.A."/>
            <person name="Pippel M."/>
            <person name="Attardo G.M."/>
            <person name="Benoit J.B."/>
            <person name="Bornberg-Bauer E."/>
            <person name="Tobe S.S."/>
        </authorList>
    </citation>
    <scope>NUCLEOTIDE SEQUENCE</scope>
    <source>
        <strain evidence="11">Stay&amp;Tobe</strain>
    </source>
</reference>
<proteinExistence type="inferred from homology"/>
<dbReference type="PANTHER" id="PTHR13205">
    <property type="entry name" value="TRANSMEMBRANE PROTEIN 15-RELATED"/>
    <property type="match status" value="1"/>
</dbReference>
<feature type="transmembrane region" description="Helical" evidence="10">
    <location>
        <begin position="201"/>
        <end position="222"/>
    </location>
</feature>
<feature type="transmembrane region" description="Helical" evidence="10">
    <location>
        <begin position="296"/>
        <end position="317"/>
    </location>
</feature>
<feature type="transmembrane region" description="Helical" evidence="10">
    <location>
        <begin position="425"/>
        <end position="446"/>
    </location>
</feature>
<keyword evidence="4" id="KW-0808">Transferase</keyword>
<keyword evidence="5 10" id="KW-0812">Transmembrane</keyword>
<keyword evidence="12" id="KW-1185">Reference proteome</keyword>
<feature type="transmembrane region" description="Helical" evidence="10">
    <location>
        <begin position="242"/>
        <end position="261"/>
    </location>
</feature>
<evidence type="ECO:0000256" key="2">
    <source>
        <dbReference type="ARBA" id="ARBA00010794"/>
    </source>
</evidence>
<sequence>MDIIKRILDISNYRVQTYLKEQHIIPRPGAGAGVWMSFLLPISVIISANTSQNVTEVYKIAATLSYGLLATSAIFLLSDSKNRQDKIFLIPPVFTYANLFFSNKIGIWFSMAGGFASYSLSEAVILLLDASPKSLTYGEASILIQSLILFLYTASINLVDSWYHTPVDCMGISTVILQVGLIGVLLICAGAYFFPDFRIPLPFCGLTLTTLFGFVIPLLHILLQKSPVLWIIQLLFDNQPRVLLVIYWVICSGLGVMTVALQIGGKQQASTVVRKNFHILAVVVFIPGLIRECCFLYLATGVVLALFTALELLRVLNMPLLGDMLQAGFKVFADEKDAGSLALTPIYLLAGCSLPLWLYPASCMHESCIGQYLLPLMSGILTIGIGDTAASAFGTWIGRTKWRGTKKTIEGTIASIFFKFLPPSIGYITSSTIMFVWSTFAVVVTSVLEAKTDQVDNLALPLVMYILLLPLSSYFC</sequence>
<feature type="transmembrane region" description="Helical" evidence="10">
    <location>
        <begin position="60"/>
        <end position="78"/>
    </location>
</feature>
<evidence type="ECO:0000256" key="5">
    <source>
        <dbReference type="ARBA" id="ARBA00022692"/>
    </source>
</evidence>
<evidence type="ECO:0000256" key="1">
    <source>
        <dbReference type="ARBA" id="ARBA00004477"/>
    </source>
</evidence>
<feature type="transmembrane region" description="Helical" evidence="10">
    <location>
        <begin position="140"/>
        <end position="159"/>
    </location>
</feature>
<dbReference type="EMBL" id="JASPKZ010000043">
    <property type="protein sequence ID" value="KAJ9600871.1"/>
    <property type="molecule type" value="Genomic_DNA"/>
</dbReference>
<gene>
    <name evidence="11" type="ORF">L9F63_000983</name>
</gene>
<evidence type="ECO:0000256" key="3">
    <source>
        <dbReference type="ARBA" id="ARBA00012132"/>
    </source>
</evidence>
<evidence type="ECO:0000256" key="10">
    <source>
        <dbReference type="SAM" id="Phobius"/>
    </source>
</evidence>
<keyword evidence="9 10" id="KW-0472">Membrane</keyword>
<dbReference type="EC" id="2.7.1.108" evidence="3"/>
<evidence type="ECO:0000313" key="12">
    <source>
        <dbReference type="Proteomes" id="UP001233999"/>
    </source>
</evidence>
<reference evidence="11" key="2">
    <citation type="submission" date="2023-05" db="EMBL/GenBank/DDBJ databases">
        <authorList>
            <person name="Fouks B."/>
        </authorList>
    </citation>
    <scope>NUCLEOTIDE SEQUENCE</scope>
    <source>
        <strain evidence="11">Stay&amp;Tobe</strain>
        <tissue evidence="11">Testes</tissue>
    </source>
</reference>
<dbReference type="GO" id="GO:0005789">
    <property type="term" value="C:endoplasmic reticulum membrane"/>
    <property type="evidence" value="ECO:0007669"/>
    <property type="project" value="UniProtKB-SubCell"/>
</dbReference>
<evidence type="ECO:0000256" key="6">
    <source>
        <dbReference type="ARBA" id="ARBA00022777"/>
    </source>
</evidence>
<evidence type="ECO:0000313" key="11">
    <source>
        <dbReference type="EMBL" id="KAJ9600871.1"/>
    </source>
</evidence>
<protein>
    <recommendedName>
        <fullName evidence="3">dolichol kinase</fullName>
        <ecNumber evidence="3">2.7.1.108</ecNumber>
    </recommendedName>
</protein>
<evidence type="ECO:0000256" key="9">
    <source>
        <dbReference type="ARBA" id="ARBA00023136"/>
    </source>
</evidence>
<dbReference type="GO" id="GO:0004168">
    <property type="term" value="F:dolichol kinase activity"/>
    <property type="evidence" value="ECO:0007669"/>
    <property type="project" value="UniProtKB-EC"/>
</dbReference>
<dbReference type="PANTHER" id="PTHR13205:SF15">
    <property type="entry name" value="DOLICHOL KINASE"/>
    <property type="match status" value="1"/>
</dbReference>
<feature type="transmembrane region" description="Helical" evidence="10">
    <location>
        <begin position="171"/>
        <end position="194"/>
    </location>
</feature>
<evidence type="ECO:0000256" key="8">
    <source>
        <dbReference type="ARBA" id="ARBA00022989"/>
    </source>
</evidence>
<dbReference type="GO" id="GO:0043048">
    <property type="term" value="P:dolichyl monophosphate biosynthetic process"/>
    <property type="evidence" value="ECO:0007669"/>
    <property type="project" value="TreeGrafter"/>
</dbReference>
<keyword evidence="7" id="KW-0256">Endoplasmic reticulum</keyword>
<feature type="transmembrane region" description="Helical" evidence="10">
    <location>
        <begin position="338"/>
        <end position="360"/>
    </location>
</feature>
<feature type="transmembrane region" description="Helical" evidence="10">
    <location>
        <begin position="458"/>
        <end position="475"/>
    </location>
</feature>
<feature type="transmembrane region" description="Helical" evidence="10">
    <location>
        <begin position="29"/>
        <end position="48"/>
    </location>
</feature>
<keyword evidence="6" id="KW-0418">Kinase</keyword>
<feature type="transmembrane region" description="Helical" evidence="10">
    <location>
        <begin position="372"/>
        <end position="397"/>
    </location>
</feature>
<name>A0AAD8ALK9_DIPPU</name>
<keyword evidence="8 10" id="KW-1133">Transmembrane helix</keyword>
<comment type="similarity">
    <text evidence="2">Belongs to the polyprenol kinase family.</text>
</comment>
<evidence type="ECO:0000256" key="7">
    <source>
        <dbReference type="ARBA" id="ARBA00022824"/>
    </source>
</evidence>
<comment type="subcellular location">
    <subcellularLocation>
        <location evidence="1">Endoplasmic reticulum membrane</location>
        <topology evidence="1">Multi-pass membrane protein</topology>
    </subcellularLocation>
</comment>
<comment type="caution">
    <text evidence="11">The sequence shown here is derived from an EMBL/GenBank/DDBJ whole genome shotgun (WGS) entry which is preliminary data.</text>
</comment>
<dbReference type="Proteomes" id="UP001233999">
    <property type="component" value="Unassembled WGS sequence"/>
</dbReference>